<dbReference type="EMBL" id="LPXL01000056">
    <property type="protein sequence ID" value="KZC97202.1"/>
    <property type="molecule type" value="Genomic_DNA"/>
</dbReference>
<organism evidence="1 2">
    <name type="scientific">Thalassospira xiamenensis</name>
    <dbReference type="NCBI Taxonomy" id="220697"/>
    <lineage>
        <taxon>Bacteria</taxon>
        <taxon>Pseudomonadati</taxon>
        <taxon>Pseudomonadota</taxon>
        <taxon>Alphaproteobacteria</taxon>
        <taxon>Rhodospirillales</taxon>
        <taxon>Thalassospiraceae</taxon>
        <taxon>Thalassospira</taxon>
    </lineage>
</organism>
<protein>
    <submittedName>
        <fullName evidence="1">Uncharacterized protein</fullName>
    </submittedName>
</protein>
<gene>
    <name evidence="1" type="ORF">AUP40_04495</name>
</gene>
<evidence type="ECO:0000313" key="2">
    <source>
        <dbReference type="Proteomes" id="UP000076167"/>
    </source>
</evidence>
<proteinExistence type="predicted"/>
<evidence type="ECO:0000313" key="1">
    <source>
        <dbReference type="EMBL" id="KZC97202.1"/>
    </source>
</evidence>
<comment type="caution">
    <text evidence="1">The sequence shown here is derived from an EMBL/GenBank/DDBJ whole genome shotgun (WGS) entry which is preliminary data.</text>
</comment>
<dbReference type="Proteomes" id="UP000076167">
    <property type="component" value="Unassembled WGS sequence"/>
</dbReference>
<keyword evidence="2" id="KW-1185">Reference proteome</keyword>
<accession>A0ABR5XXP2</accession>
<name>A0ABR5XXP2_9PROT</name>
<sequence>MTAMRKPVLPLAHVPVPSNDVLPRATMSLPAVKQQIGFGGRRRNLPVTVEAKRPRRINEIDCAEKAFFPQLIWSIYLSYDQDDAENRAIVAAMMADLQVWADLMLPGQWWDFKREANRAVMAALEPMFDKNAGGWQSIKVLMVSLLLVKWVDTHAPEPMFTTDFARHIAAIAAHLDRMYGDECDAVEPSAHKMLGKVIARVKQCGLFKWLPDYRSDDHG</sequence>
<reference evidence="1 2" key="1">
    <citation type="submission" date="2015-12" db="EMBL/GenBank/DDBJ databases">
        <title>Genome sequence of Thalassospira xiamenensis MCCC 1A03005.</title>
        <authorList>
            <person name="Lu L."/>
            <person name="Lai Q."/>
            <person name="Shao Z."/>
            <person name="Qian P."/>
        </authorList>
    </citation>
    <scope>NUCLEOTIDE SEQUENCE [LARGE SCALE GENOMIC DNA]</scope>
    <source>
        <strain evidence="1 2">MCCC 1A03005</strain>
    </source>
</reference>
<dbReference type="RefSeq" id="WP_063092984.1">
    <property type="nucleotide sequence ID" value="NZ_JAINWB010000003.1"/>
</dbReference>